<gene>
    <name evidence="8" type="ORF">HCN83_03780</name>
</gene>
<evidence type="ECO:0000313" key="9">
    <source>
        <dbReference type="Proteomes" id="UP000752012"/>
    </source>
</evidence>
<dbReference type="EMBL" id="JAATHJ010000004">
    <property type="protein sequence ID" value="NJP36700.1"/>
    <property type="molecule type" value="Genomic_DNA"/>
</dbReference>
<dbReference type="PANTHER" id="PTHR40043">
    <property type="entry name" value="UPF0719 INNER MEMBRANE PROTEIN YJFL"/>
    <property type="match status" value="1"/>
</dbReference>
<evidence type="ECO:0000256" key="3">
    <source>
        <dbReference type="ARBA" id="ARBA00022475"/>
    </source>
</evidence>
<comment type="subcellular location">
    <subcellularLocation>
        <location evidence="1">Cell membrane</location>
        <topology evidence="1">Multi-pass membrane protein</topology>
    </subcellularLocation>
</comment>
<evidence type="ECO:0000256" key="5">
    <source>
        <dbReference type="ARBA" id="ARBA00022989"/>
    </source>
</evidence>
<feature type="transmembrane region" description="Helical" evidence="7">
    <location>
        <begin position="74"/>
        <end position="95"/>
    </location>
</feature>
<name>A0A969TTW0_9BACI</name>
<evidence type="ECO:0000313" key="8">
    <source>
        <dbReference type="EMBL" id="NJP36700.1"/>
    </source>
</evidence>
<keyword evidence="5 7" id="KW-1133">Transmembrane helix</keyword>
<keyword evidence="3" id="KW-1003">Cell membrane</keyword>
<accession>A0A969TTW0</accession>
<proteinExistence type="inferred from homology"/>
<evidence type="ECO:0000256" key="6">
    <source>
        <dbReference type="ARBA" id="ARBA00023136"/>
    </source>
</evidence>
<dbReference type="GO" id="GO:0005886">
    <property type="term" value="C:plasma membrane"/>
    <property type="evidence" value="ECO:0007669"/>
    <property type="project" value="UniProtKB-SubCell"/>
</dbReference>
<evidence type="ECO:0000256" key="4">
    <source>
        <dbReference type="ARBA" id="ARBA00022692"/>
    </source>
</evidence>
<evidence type="ECO:0000256" key="1">
    <source>
        <dbReference type="ARBA" id="ARBA00004651"/>
    </source>
</evidence>
<keyword evidence="9" id="KW-1185">Reference proteome</keyword>
<dbReference type="InterPro" id="IPR007140">
    <property type="entry name" value="DUF350"/>
</dbReference>
<keyword evidence="6 7" id="KW-0472">Membrane</keyword>
<dbReference type="Pfam" id="PF03994">
    <property type="entry name" value="DUF350"/>
    <property type="match status" value="1"/>
</dbReference>
<organism evidence="8 9">
    <name type="scientific">Alkalicoccus luteus</name>
    <dbReference type="NCBI Taxonomy" id="1237094"/>
    <lineage>
        <taxon>Bacteria</taxon>
        <taxon>Bacillati</taxon>
        <taxon>Bacillota</taxon>
        <taxon>Bacilli</taxon>
        <taxon>Bacillales</taxon>
        <taxon>Bacillaceae</taxon>
        <taxon>Alkalicoccus</taxon>
    </lineage>
</organism>
<sequence>MTDLFSHPYIYTAGLYSLTTAAIVFSLVIFELVTKYQTWEEIKRGNVAVALASSGKIFGIANIFRYSIEANDSVIDMLGWGLFGFLLLLLVYFIYEFLTPAFNVDEELAAGNRAAGLISFVLSVSLSFVIGATI</sequence>
<dbReference type="Proteomes" id="UP000752012">
    <property type="component" value="Unassembled WGS sequence"/>
</dbReference>
<feature type="transmembrane region" description="Helical" evidence="7">
    <location>
        <begin position="13"/>
        <end position="34"/>
    </location>
</feature>
<feature type="transmembrane region" description="Helical" evidence="7">
    <location>
        <begin position="115"/>
        <end position="133"/>
    </location>
</feature>
<dbReference type="AlphaFoldDB" id="A0A969TTW0"/>
<reference evidence="8 9" key="1">
    <citation type="submission" date="2020-03" db="EMBL/GenBank/DDBJ databases">
        <title>Assessment of the enzymatic potential of alkaline-tolerant lipase obtained from Bacillus luteus H11 (technogenic soil) for the bioremediation of saline soils contaminated with petroleum substances.</title>
        <authorList>
            <person name="Kalwasinska A."/>
        </authorList>
    </citation>
    <scope>NUCLEOTIDE SEQUENCE [LARGE SCALE GENOMIC DNA]</scope>
    <source>
        <strain evidence="8 9">H11</strain>
    </source>
</reference>
<comment type="caution">
    <text evidence="8">The sequence shown here is derived from an EMBL/GenBank/DDBJ whole genome shotgun (WGS) entry which is preliminary data.</text>
</comment>
<dbReference type="RefSeq" id="WP_168004995.1">
    <property type="nucleotide sequence ID" value="NZ_JAATHJ010000004.1"/>
</dbReference>
<evidence type="ECO:0000256" key="2">
    <source>
        <dbReference type="ARBA" id="ARBA00005779"/>
    </source>
</evidence>
<comment type="similarity">
    <text evidence="2">Belongs to the UPF0719 family.</text>
</comment>
<keyword evidence="4 7" id="KW-0812">Transmembrane</keyword>
<evidence type="ECO:0000256" key="7">
    <source>
        <dbReference type="SAM" id="Phobius"/>
    </source>
</evidence>
<protein>
    <submittedName>
        <fullName evidence="8">DUF350 domain-containing protein</fullName>
    </submittedName>
</protein>
<dbReference type="PANTHER" id="PTHR40043:SF1">
    <property type="entry name" value="UPF0719 INNER MEMBRANE PROTEIN YJFL"/>
    <property type="match status" value="1"/>
</dbReference>